<evidence type="ECO:0000313" key="3">
    <source>
        <dbReference type="Proteomes" id="UP000036520"/>
    </source>
</evidence>
<dbReference type="EMBL" id="CP012040">
    <property type="protein sequence ID" value="AKP53627.1"/>
    <property type="molecule type" value="Genomic_DNA"/>
</dbReference>
<dbReference type="Gene3D" id="3.10.180.10">
    <property type="entry name" value="2,3-Dihydroxybiphenyl 1,2-Dioxygenase, domain 1"/>
    <property type="match status" value="1"/>
</dbReference>
<protein>
    <recommendedName>
        <fullName evidence="1">Glyoxalase/fosfomycin resistance/dioxygenase domain-containing protein</fullName>
    </recommendedName>
</protein>
<sequence>MTQELWINLPVNNLSQTKAFFTSLGFESLRDAPEMVGFKIGNVPVMMVTSAQFEKYALNKVSDINNGSEMLLSVGAPDREYVDAMAIKVSKAGGKVFSSPAEIQGWMYGCAFTDLDGHRWNILHMDFNKMPKN</sequence>
<keyword evidence="3" id="KW-1185">Reference proteome</keyword>
<dbReference type="SUPFAM" id="SSF54593">
    <property type="entry name" value="Glyoxalase/Bleomycin resistance protein/Dihydroxybiphenyl dioxygenase"/>
    <property type="match status" value="1"/>
</dbReference>
<organism evidence="2 3">
    <name type="scientific">Cyclobacterium amurskyense</name>
    <dbReference type="NCBI Taxonomy" id="320787"/>
    <lineage>
        <taxon>Bacteria</taxon>
        <taxon>Pseudomonadati</taxon>
        <taxon>Bacteroidota</taxon>
        <taxon>Cytophagia</taxon>
        <taxon>Cytophagales</taxon>
        <taxon>Cyclobacteriaceae</taxon>
        <taxon>Cyclobacterium</taxon>
    </lineage>
</organism>
<feature type="domain" description="Glyoxalase/fosfomycin resistance/dioxygenase" evidence="1">
    <location>
        <begin position="6"/>
        <end position="122"/>
    </location>
</feature>
<dbReference type="KEGG" id="camu:CA2015_4281"/>
<proteinExistence type="predicted"/>
<dbReference type="STRING" id="320787.CA2015_4281"/>
<dbReference type="PANTHER" id="PTHR36503">
    <property type="entry name" value="BLR2520 PROTEIN"/>
    <property type="match status" value="1"/>
</dbReference>
<dbReference type="RefSeq" id="WP_048643712.1">
    <property type="nucleotide sequence ID" value="NZ_CAXBGM010000011.1"/>
</dbReference>
<dbReference type="Proteomes" id="UP000036520">
    <property type="component" value="Chromosome"/>
</dbReference>
<dbReference type="InterPro" id="IPR004360">
    <property type="entry name" value="Glyas_Fos-R_dOase_dom"/>
</dbReference>
<evidence type="ECO:0000313" key="2">
    <source>
        <dbReference type="EMBL" id="AKP53627.1"/>
    </source>
</evidence>
<accession>A0A0H4PYX4</accession>
<name>A0A0H4PYX4_9BACT</name>
<dbReference type="Pfam" id="PF00903">
    <property type="entry name" value="Glyoxalase"/>
    <property type="match status" value="1"/>
</dbReference>
<dbReference type="AlphaFoldDB" id="A0A0H4PYX4"/>
<evidence type="ECO:0000259" key="1">
    <source>
        <dbReference type="Pfam" id="PF00903"/>
    </source>
</evidence>
<reference evidence="2 3" key="1">
    <citation type="submission" date="2015-07" db="EMBL/GenBank/DDBJ databases">
        <authorList>
            <person name="Kim K.M."/>
        </authorList>
    </citation>
    <scope>NUCLEOTIDE SEQUENCE [LARGE SCALE GENOMIC DNA]</scope>
    <source>
        <strain evidence="2 3">KCTC 12363</strain>
    </source>
</reference>
<dbReference type="InterPro" id="IPR029068">
    <property type="entry name" value="Glyas_Bleomycin-R_OHBP_Dase"/>
</dbReference>
<gene>
    <name evidence="2" type="ORF">CA2015_4281</name>
</gene>
<dbReference type="PANTHER" id="PTHR36503:SF2">
    <property type="entry name" value="BLR2408 PROTEIN"/>
    <property type="match status" value="1"/>
</dbReference>